<keyword evidence="9" id="KW-1185">Reference proteome</keyword>
<dbReference type="SUPFAM" id="SSF57667">
    <property type="entry name" value="beta-beta-alpha zinc fingers"/>
    <property type="match status" value="1"/>
</dbReference>
<evidence type="ECO:0000256" key="6">
    <source>
        <dbReference type="SAM" id="MobiDB-lite"/>
    </source>
</evidence>
<dbReference type="InterPro" id="IPR036236">
    <property type="entry name" value="Znf_C2H2_sf"/>
</dbReference>
<dbReference type="PROSITE" id="PS00028">
    <property type="entry name" value="ZINC_FINGER_C2H2_1"/>
    <property type="match status" value="1"/>
</dbReference>
<dbReference type="EMBL" id="BQKY01000001">
    <property type="protein sequence ID" value="GJN87362.1"/>
    <property type="molecule type" value="Genomic_DNA"/>
</dbReference>
<keyword evidence="5" id="KW-0539">Nucleus</keyword>
<comment type="subcellular location">
    <subcellularLocation>
        <location evidence="1">Nucleus</location>
    </subcellularLocation>
</comment>
<feature type="domain" description="C2H2-type" evidence="7">
    <location>
        <begin position="41"/>
        <end position="62"/>
    </location>
</feature>
<sequence length="433" mass="43654">MAKKKSKTKRIADMAWCWYCDRTFEDQRVLLAHQKAKHFRCPMCPRRLNTAGGLAVHLDQVHKVGTDKIENALPGRDSFDIEIYGMEGIPPPDLAAWKKRTAEEMGLPNPDDLKPKKPRYAQIALTPAEARAQLAAHKALMGLEVPAPPPPAVATIAPPTGAVPPGGNGTPLPPPPPGFVPPPGMPPPPAGMPFPPPGFPMSLPPGIAPPPGMPLPPPGMPFPPPGVPLPPGLAGKLPPPPFPLPGMPLPPGFPAPPPGFRLPPGAPGAPPAPAPAPAPGQSGAAAGEVVREKVPSSSVTLKPGTVLVFGDNDVSPEEKRARLAQYRVEDEPLLAAAPATAGPSSATGPAEPEAVGNVASAATEGAPGSVVVGDVEMGDAAGAAKESAAGTGEDGGGDPQTGEIETGGTAAAAAAAATAGEGGKKRATAAELM</sequence>
<comment type="caution">
    <text evidence="8">The sequence shown here is derived from an EMBL/GenBank/DDBJ whole genome shotgun (WGS) entry which is preliminary data.</text>
</comment>
<feature type="region of interest" description="Disordered" evidence="6">
    <location>
        <begin position="381"/>
        <end position="433"/>
    </location>
</feature>
<evidence type="ECO:0000256" key="3">
    <source>
        <dbReference type="ARBA" id="ARBA00022771"/>
    </source>
</evidence>
<name>A0AAV5GDF2_9BASI</name>
<evidence type="ECO:0000313" key="8">
    <source>
        <dbReference type="EMBL" id="GJN87362.1"/>
    </source>
</evidence>
<feature type="region of interest" description="Disordered" evidence="6">
    <location>
        <begin position="226"/>
        <end position="298"/>
    </location>
</feature>
<feature type="compositionally biased region" description="Pro residues" evidence="6">
    <location>
        <begin position="226"/>
        <end position="278"/>
    </location>
</feature>
<evidence type="ECO:0000256" key="1">
    <source>
        <dbReference type="ARBA" id="ARBA00004123"/>
    </source>
</evidence>
<keyword evidence="2" id="KW-0479">Metal-binding</keyword>
<dbReference type="Proteomes" id="UP001342314">
    <property type="component" value="Unassembled WGS sequence"/>
</dbReference>
<dbReference type="PANTHER" id="PTHR23215">
    <property type="entry name" value="ZINC FINGER PROTEIN 207"/>
    <property type="match status" value="1"/>
</dbReference>
<dbReference type="GO" id="GO:0005634">
    <property type="term" value="C:nucleus"/>
    <property type="evidence" value="ECO:0007669"/>
    <property type="project" value="UniProtKB-SubCell"/>
</dbReference>
<organism evidence="8 9">
    <name type="scientific">Rhodotorula paludigena</name>
    <dbReference type="NCBI Taxonomy" id="86838"/>
    <lineage>
        <taxon>Eukaryota</taxon>
        <taxon>Fungi</taxon>
        <taxon>Dikarya</taxon>
        <taxon>Basidiomycota</taxon>
        <taxon>Pucciniomycotina</taxon>
        <taxon>Microbotryomycetes</taxon>
        <taxon>Sporidiobolales</taxon>
        <taxon>Sporidiobolaceae</taxon>
        <taxon>Rhodotorula</taxon>
    </lineage>
</organism>
<feature type="region of interest" description="Disordered" evidence="6">
    <location>
        <begin position="161"/>
        <end position="189"/>
    </location>
</feature>
<evidence type="ECO:0000256" key="5">
    <source>
        <dbReference type="ARBA" id="ARBA00023242"/>
    </source>
</evidence>
<dbReference type="Gene3D" id="3.30.160.60">
    <property type="entry name" value="Classic Zinc Finger"/>
    <property type="match status" value="1"/>
</dbReference>
<gene>
    <name evidence="8" type="ORF">Rhopal_000311-T1</name>
</gene>
<evidence type="ECO:0000313" key="9">
    <source>
        <dbReference type="Proteomes" id="UP001342314"/>
    </source>
</evidence>
<dbReference type="SMART" id="SM00355">
    <property type="entry name" value="ZnF_C2H2"/>
    <property type="match status" value="2"/>
</dbReference>
<protein>
    <recommendedName>
        <fullName evidence="7">C2H2-type domain-containing protein</fullName>
    </recommendedName>
</protein>
<dbReference type="GO" id="GO:0008270">
    <property type="term" value="F:zinc ion binding"/>
    <property type="evidence" value="ECO:0007669"/>
    <property type="project" value="UniProtKB-KW"/>
</dbReference>
<evidence type="ECO:0000259" key="7">
    <source>
        <dbReference type="PROSITE" id="PS00028"/>
    </source>
</evidence>
<dbReference type="InterPro" id="IPR013087">
    <property type="entry name" value="Znf_C2H2_type"/>
</dbReference>
<dbReference type="AlphaFoldDB" id="A0AAV5GDF2"/>
<keyword evidence="3" id="KW-0863">Zinc-finger</keyword>
<evidence type="ECO:0000256" key="4">
    <source>
        <dbReference type="ARBA" id="ARBA00022833"/>
    </source>
</evidence>
<dbReference type="CDD" id="cd20908">
    <property type="entry name" value="SUF4-like"/>
    <property type="match status" value="1"/>
</dbReference>
<dbReference type="PANTHER" id="PTHR23215:SF0">
    <property type="entry name" value="BUB3-INTERACTING AND GLEBS MOTIF-CONTAINING PROTEIN ZNF207"/>
    <property type="match status" value="1"/>
</dbReference>
<evidence type="ECO:0000256" key="2">
    <source>
        <dbReference type="ARBA" id="ARBA00022723"/>
    </source>
</evidence>
<feature type="compositionally biased region" description="Low complexity" evidence="6">
    <location>
        <begin position="381"/>
        <end position="391"/>
    </location>
</feature>
<proteinExistence type="predicted"/>
<feature type="compositionally biased region" description="Pro residues" evidence="6">
    <location>
        <begin position="171"/>
        <end position="189"/>
    </location>
</feature>
<keyword evidence="4" id="KW-0862">Zinc</keyword>
<feature type="compositionally biased region" description="Low complexity" evidence="6">
    <location>
        <begin position="401"/>
        <end position="419"/>
    </location>
</feature>
<accession>A0AAV5GDF2</accession>
<reference evidence="8 9" key="1">
    <citation type="submission" date="2021-12" db="EMBL/GenBank/DDBJ databases">
        <title>High titer production of polyol ester of fatty acids by Rhodotorula paludigena BS15 towards product separation-free biomass refinery.</title>
        <authorList>
            <person name="Mano J."/>
            <person name="Ono H."/>
            <person name="Tanaka T."/>
            <person name="Naito K."/>
            <person name="Sushida H."/>
            <person name="Ike M."/>
            <person name="Tokuyasu K."/>
            <person name="Kitaoka M."/>
        </authorList>
    </citation>
    <scope>NUCLEOTIDE SEQUENCE [LARGE SCALE GENOMIC DNA]</scope>
    <source>
        <strain evidence="8 9">BS15</strain>
    </source>
</reference>